<feature type="compositionally biased region" description="Low complexity" evidence="9">
    <location>
        <begin position="346"/>
        <end position="356"/>
    </location>
</feature>
<evidence type="ECO:0000256" key="3">
    <source>
        <dbReference type="ARBA" id="ARBA00008726"/>
    </source>
</evidence>
<comment type="similarity">
    <text evidence="3">Belongs to the SDE2 family.</text>
</comment>
<dbReference type="STRING" id="796604.A0A2X0MHF0"/>
<dbReference type="InterPro" id="IPR051421">
    <property type="entry name" value="RNA_Proc_DNA_Dmg_Regulator"/>
</dbReference>
<dbReference type="PANTHER" id="PTHR12786:SF1">
    <property type="entry name" value="SPLICING REGULATOR SDE2"/>
    <property type="match status" value="1"/>
</dbReference>
<dbReference type="Pfam" id="PF22782">
    <property type="entry name" value="SDE2"/>
    <property type="match status" value="1"/>
</dbReference>
<feature type="compositionally biased region" description="Low complexity" evidence="9">
    <location>
        <begin position="281"/>
        <end position="292"/>
    </location>
</feature>
<gene>
    <name evidence="11" type="primary">BQ5605_C009g05733</name>
    <name evidence="11" type="ORF">BQ5605_C009G05733</name>
</gene>
<evidence type="ECO:0000256" key="6">
    <source>
        <dbReference type="ARBA" id="ARBA00023187"/>
    </source>
</evidence>
<dbReference type="GO" id="GO:0005634">
    <property type="term" value="C:nucleus"/>
    <property type="evidence" value="ECO:0007669"/>
    <property type="project" value="UniProtKB-SubCell"/>
</dbReference>
<dbReference type="InterPro" id="IPR053822">
    <property type="entry name" value="SDE2-like_dom"/>
</dbReference>
<dbReference type="GO" id="GO:0005737">
    <property type="term" value="C:cytoplasm"/>
    <property type="evidence" value="ECO:0007669"/>
    <property type="project" value="UniProtKB-SubCell"/>
</dbReference>
<keyword evidence="5" id="KW-0507">mRNA processing</keyword>
<feature type="compositionally biased region" description="Basic and acidic residues" evidence="9">
    <location>
        <begin position="310"/>
        <end position="332"/>
    </location>
</feature>
<evidence type="ECO:0000256" key="9">
    <source>
        <dbReference type="SAM" id="MobiDB-lite"/>
    </source>
</evidence>
<keyword evidence="4" id="KW-0963">Cytoplasm</keyword>
<evidence type="ECO:0000256" key="2">
    <source>
        <dbReference type="ARBA" id="ARBA00004496"/>
    </source>
</evidence>
<evidence type="ECO:0000256" key="4">
    <source>
        <dbReference type="ARBA" id="ARBA00022490"/>
    </source>
</evidence>
<dbReference type="GO" id="GO:0006397">
    <property type="term" value="P:mRNA processing"/>
    <property type="evidence" value="ECO:0007669"/>
    <property type="project" value="UniProtKB-KW"/>
</dbReference>
<comment type="subcellular location">
    <subcellularLocation>
        <location evidence="2">Cytoplasm</location>
    </subcellularLocation>
    <subcellularLocation>
        <location evidence="1">Nucleus</location>
    </subcellularLocation>
</comment>
<dbReference type="GO" id="GO:0008380">
    <property type="term" value="P:RNA splicing"/>
    <property type="evidence" value="ECO:0007669"/>
    <property type="project" value="UniProtKB-KW"/>
</dbReference>
<dbReference type="EMBL" id="FQNC01000049">
    <property type="protein sequence ID" value="SGY85004.1"/>
    <property type="molecule type" value="Genomic_DNA"/>
</dbReference>
<keyword evidence="7" id="KW-0539">Nucleus</keyword>
<evidence type="ECO:0000256" key="8">
    <source>
        <dbReference type="ARBA" id="ARBA00023306"/>
    </source>
</evidence>
<feature type="compositionally biased region" description="Basic and acidic residues" evidence="9">
    <location>
        <begin position="365"/>
        <end position="379"/>
    </location>
</feature>
<reference evidence="11 12" key="1">
    <citation type="submission" date="2016-11" db="EMBL/GenBank/DDBJ databases">
        <authorList>
            <person name="Jaros S."/>
            <person name="Januszkiewicz K."/>
            <person name="Wedrychowicz H."/>
        </authorList>
    </citation>
    <scope>NUCLEOTIDE SEQUENCE [LARGE SCALE GENOMIC DNA]</scope>
</reference>
<feature type="compositionally biased region" description="Gly residues" evidence="9">
    <location>
        <begin position="293"/>
        <end position="305"/>
    </location>
</feature>
<keyword evidence="12" id="KW-1185">Reference proteome</keyword>
<feature type="region of interest" description="Disordered" evidence="9">
    <location>
        <begin position="274"/>
        <end position="379"/>
    </location>
</feature>
<feature type="domain" description="SDE2-like" evidence="10">
    <location>
        <begin position="196"/>
        <end position="333"/>
    </location>
</feature>
<organism evidence="11 12">
    <name type="scientific">Microbotryum silenes-dioicae</name>
    <dbReference type="NCBI Taxonomy" id="796604"/>
    <lineage>
        <taxon>Eukaryota</taxon>
        <taxon>Fungi</taxon>
        <taxon>Dikarya</taxon>
        <taxon>Basidiomycota</taxon>
        <taxon>Pucciniomycotina</taxon>
        <taxon>Microbotryomycetes</taxon>
        <taxon>Microbotryales</taxon>
        <taxon>Microbotryaceae</taxon>
        <taxon>Microbotryum</taxon>
    </lineage>
</organism>
<name>A0A2X0MHF0_9BASI</name>
<accession>A0A2X0MHF0</accession>
<protein>
    <submittedName>
        <fullName evidence="11">BQ5605_C009g05733 protein</fullName>
    </submittedName>
</protein>
<evidence type="ECO:0000256" key="5">
    <source>
        <dbReference type="ARBA" id="ARBA00022664"/>
    </source>
</evidence>
<evidence type="ECO:0000313" key="11">
    <source>
        <dbReference type="EMBL" id="SGY85004.1"/>
    </source>
</evidence>
<sequence>MTAENRSGELGSALVGAQIGSRPCGANPEAGRHTSLLSLSFSLSSSASALLLHVQLHPAISSTRILHRPHSPRLIKSFLHPSTERLAATADLKSPTSQPFSPPSTHSSTSTTMLSVLISTYTPFPSTLSLTLPESTTISSLQTLLTPYCPLRQQSLSSHSVLVLKPTTTLSSLTSISNTNNDTSPLFLRLSVRLPGGKGGFASQLRAQGGRMSSNKATNNDSCRDLNGRRLSTIKEATKLAEYIQAAPDRLAQQKKEAQAKLDALNAEIERLDKGIHSKPSTSASSSASASGSGSGSGSNGGGMTAGQKRKLEESKFVKESKELNEGVRDAVKLAMMKKRKKNKTVETTEAVPATTSGSSEEEDPGKGKQKEETTVETK</sequence>
<dbReference type="Proteomes" id="UP000249464">
    <property type="component" value="Unassembled WGS sequence"/>
</dbReference>
<evidence type="ECO:0000256" key="1">
    <source>
        <dbReference type="ARBA" id="ARBA00004123"/>
    </source>
</evidence>
<evidence type="ECO:0000259" key="10">
    <source>
        <dbReference type="Pfam" id="PF22782"/>
    </source>
</evidence>
<dbReference type="AlphaFoldDB" id="A0A2X0MHF0"/>
<keyword evidence="6" id="KW-0508">mRNA splicing</keyword>
<keyword evidence="8" id="KW-0131">Cell cycle</keyword>
<evidence type="ECO:0000313" key="12">
    <source>
        <dbReference type="Proteomes" id="UP000249464"/>
    </source>
</evidence>
<evidence type="ECO:0000256" key="7">
    <source>
        <dbReference type="ARBA" id="ARBA00023242"/>
    </source>
</evidence>
<proteinExistence type="inferred from homology"/>
<dbReference type="PANTHER" id="PTHR12786">
    <property type="entry name" value="SPLICING FACTOR SF3A-RELATED"/>
    <property type="match status" value="1"/>
</dbReference>